<comment type="subcellular location">
    <subcellularLocation>
        <location evidence="1">Cell envelope</location>
    </subcellularLocation>
</comment>
<dbReference type="Gene3D" id="3.40.30.10">
    <property type="entry name" value="Glutaredoxin"/>
    <property type="match status" value="1"/>
</dbReference>
<evidence type="ECO:0000313" key="7">
    <source>
        <dbReference type="EMBL" id="MBG6139964.1"/>
    </source>
</evidence>
<dbReference type="SUPFAM" id="SSF52833">
    <property type="entry name" value="Thioredoxin-like"/>
    <property type="match status" value="1"/>
</dbReference>
<dbReference type="GO" id="GO:0016209">
    <property type="term" value="F:antioxidant activity"/>
    <property type="evidence" value="ECO:0007669"/>
    <property type="project" value="InterPro"/>
</dbReference>
<protein>
    <submittedName>
        <fullName evidence="7">Thiol-disulfide isomerase/thioredoxin</fullName>
    </submittedName>
</protein>
<gene>
    <name evidence="7" type="ORF">IW245_006158</name>
</gene>
<evidence type="ECO:0000313" key="8">
    <source>
        <dbReference type="Proteomes" id="UP000622552"/>
    </source>
</evidence>
<dbReference type="PANTHER" id="PTHR42852">
    <property type="entry name" value="THIOL:DISULFIDE INTERCHANGE PROTEIN DSBE"/>
    <property type="match status" value="1"/>
</dbReference>
<keyword evidence="3" id="KW-0812">Transmembrane</keyword>
<accession>A0A8J7GWC7</accession>
<reference evidence="7" key="1">
    <citation type="submission" date="2020-11" db="EMBL/GenBank/DDBJ databases">
        <title>Sequencing the genomes of 1000 actinobacteria strains.</title>
        <authorList>
            <person name="Klenk H.-P."/>
        </authorList>
    </citation>
    <scope>NUCLEOTIDE SEQUENCE</scope>
    <source>
        <strain evidence="7">DSM 45356</strain>
    </source>
</reference>
<evidence type="ECO:0000256" key="1">
    <source>
        <dbReference type="ARBA" id="ARBA00004196"/>
    </source>
</evidence>
<dbReference type="GO" id="GO:0030313">
    <property type="term" value="C:cell envelope"/>
    <property type="evidence" value="ECO:0007669"/>
    <property type="project" value="UniProtKB-SubCell"/>
</dbReference>
<keyword evidence="3" id="KW-0735">Signal-anchor</keyword>
<dbReference type="PANTHER" id="PTHR42852:SF6">
    <property type="entry name" value="THIOL:DISULFIDE INTERCHANGE PROTEIN DSBE"/>
    <property type="match status" value="1"/>
</dbReference>
<evidence type="ECO:0000256" key="3">
    <source>
        <dbReference type="ARBA" id="ARBA00022968"/>
    </source>
</evidence>
<dbReference type="GO" id="GO:0016853">
    <property type="term" value="F:isomerase activity"/>
    <property type="evidence" value="ECO:0007669"/>
    <property type="project" value="UniProtKB-KW"/>
</dbReference>
<keyword evidence="4" id="KW-1015">Disulfide bond</keyword>
<organism evidence="7 8">
    <name type="scientific">Longispora fulva</name>
    <dbReference type="NCBI Taxonomy" id="619741"/>
    <lineage>
        <taxon>Bacteria</taxon>
        <taxon>Bacillati</taxon>
        <taxon>Actinomycetota</taxon>
        <taxon>Actinomycetes</taxon>
        <taxon>Micromonosporales</taxon>
        <taxon>Micromonosporaceae</taxon>
        <taxon>Longispora</taxon>
    </lineage>
</organism>
<dbReference type="GO" id="GO:0016491">
    <property type="term" value="F:oxidoreductase activity"/>
    <property type="evidence" value="ECO:0007669"/>
    <property type="project" value="InterPro"/>
</dbReference>
<evidence type="ECO:0000259" key="6">
    <source>
        <dbReference type="PROSITE" id="PS51352"/>
    </source>
</evidence>
<dbReference type="Pfam" id="PF00578">
    <property type="entry name" value="AhpC-TSA"/>
    <property type="match status" value="1"/>
</dbReference>
<keyword evidence="5" id="KW-0676">Redox-active center</keyword>
<dbReference type="RefSeq" id="WP_197006562.1">
    <property type="nucleotide sequence ID" value="NZ_BONS01000006.1"/>
</dbReference>
<dbReference type="GO" id="GO:0017004">
    <property type="term" value="P:cytochrome complex assembly"/>
    <property type="evidence" value="ECO:0007669"/>
    <property type="project" value="UniProtKB-KW"/>
</dbReference>
<dbReference type="EMBL" id="JADOUF010000001">
    <property type="protein sequence ID" value="MBG6139964.1"/>
    <property type="molecule type" value="Genomic_DNA"/>
</dbReference>
<proteinExistence type="predicted"/>
<dbReference type="CDD" id="cd02966">
    <property type="entry name" value="TlpA_like_family"/>
    <property type="match status" value="1"/>
</dbReference>
<dbReference type="PROSITE" id="PS51257">
    <property type="entry name" value="PROKAR_LIPOPROTEIN"/>
    <property type="match status" value="1"/>
</dbReference>
<dbReference type="PROSITE" id="PS00194">
    <property type="entry name" value="THIOREDOXIN_1"/>
    <property type="match status" value="1"/>
</dbReference>
<evidence type="ECO:0000256" key="5">
    <source>
        <dbReference type="ARBA" id="ARBA00023284"/>
    </source>
</evidence>
<dbReference type="InterPro" id="IPR013766">
    <property type="entry name" value="Thioredoxin_domain"/>
</dbReference>
<keyword evidence="2" id="KW-0201">Cytochrome c-type biogenesis</keyword>
<dbReference type="InterPro" id="IPR000866">
    <property type="entry name" value="AhpC/TSA"/>
</dbReference>
<dbReference type="AlphaFoldDB" id="A0A8J7GWC7"/>
<sequence>MRRAVVALVAVLALAGCQGGKGSPDVTNEQRYVAGDGTSQLFEPGQRKKSPTVSGTLLDGAKFTLATGKVTVINFWASWCAPCRTEADDLEDVYQASKGKGVEFLGIDFRDGQDAARSFADGRMTYPSLFDPAGKVALSFRDVPPNTIPATIVLDKQGRVAAVIRKPIERDELQKIVDPIAAEQ</sequence>
<comment type="caution">
    <text evidence="7">The sequence shown here is derived from an EMBL/GenBank/DDBJ whole genome shotgun (WGS) entry which is preliminary data.</text>
</comment>
<dbReference type="InterPro" id="IPR017937">
    <property type="entry name" value="Thioredoxin_CS"/>
</dbReference>
<feature type="domain" description="Thioredoxin" evidence="6">
    <location>
        <begin position="17"/>
        <end position="182"/>
    </location>
</feature>
<name>A0A8J7GWC7_9ACTN</name>
<keyword evidence="7" id="KW-0413">Isomerase</keyword>
<dbReference type="PROSITE" id="PS51352">
    <property type="entry name" value="THIOREDOXIN_2"/>
    <property type="match status" value="1"/>
</dbReference>
<dbReference type="InterPro" id="IPR036249">
    <property type="entry name" value="Thioredoxin-like_sf"/>
</dbReference>
<evidence type="ECO:0000256" key="4">
    <source>
        <dbReference type="ARBA" id="ARBA00023157"/>
    </source>
</evidence>
<dbReference type="InterPro" id="IPR050553">
    <property type="entry name" value="Thioredoxin_ResA/DsbE_sf"/>
</dbReference>
<dbReference type="Proteomes" id="UP000622552">
    <property type="component" value="Unassembled WGS sequence"/>
</dbReference>
<evidence type="ECO:0000256" key="2">
    <source>
        <dbReference type="ARBA" id="ARBA00022748"/>
    </source>
</evidence>
<keyword evidence="8" id="KW-1185">Reference proteome</keyword>